<evidence type="ECO:0000313" key="9">
    <source>
        <dbReference type="Proteomes" id="UP000286415"/>
    </source>
</evidence>
<keyword evidence="2" id="KW-0479">Metal-binding</keyword>
<evidence type="ECO:0000256" key="5">
    <source>
        <dbReference type="ARBA" id="ARBA00022833"/>
    </source>
</evidence>
<keyword evidence="6" id="KW-0539">Nucleus</keyword>
<keyword evidence="9" id="KW-1185">Reference proteome</keyword>
<dbReference type="PROSITE" id="PS50157">
    <property type="entry name" value="ZINC_FINGER_C2H2_2"/>
    <property type="match status" value="2"/>
</dbReference>
<proteinExistence type="predicted"/>
<dbReference type="InParanoid" id="A0A419QA36"/>
<gene>
    <name evidence="8" type="ORF">CSKR_114467</name>
</gene>
<evidence type="ECO:0000256" key="1">
    <source>
        <dbReference type="ARBA" id="ARBA00004123"/>
    </source>
</evidence>
<keyword evidence="3" id="KW-0677">Repeat</keyword>
<dbReference type="InterPro" id="IPR013087">
    <property type="entry name" value="Znf_C2H2_type"/>
</dbReference>
<evidence type="ECO:0000259" key="7">
    <source>
        <dbReference type="PROSITE" id="PS50157"/>
    </source>
</evidence>
<dbReference type="SUPFAM" id="SSF57667">
    <property type="entry name" value="beta-beta-alpha zinc fingers"/>
    <property type="match status" value="1"/>
</dbReference>
<reference evidence="8 9" key="1">
    <citation type="journal article" date="2018" name="Biotechnol. Adv.">
        <title>Improved genomic resources and new bioinformatic workflow for the carcinogenic parasite Clonorchis sinensis: Biotechnological implications.</title>
        <authorList>
            <person name="Wang D."/>
            <person name="Korhonen P.K."/>
            <person name="Gasser R.B."/>
            <person name="Young N.D."/>
        </authorList>
    </citation>
    <scope>NUCLEOTIDE SEQUENCE [LARGE SCALE GENOMIC DNA]</scope>
    <source>
        <strain evidence="8">Cs-k2</strain>
    </source>
</reference>
<evidence type="ECO:0000256" key="3">
    <source>
        <dbReference type="ARBA" id="ARBA00022737"/>
    </source>
</evidence>
<evidence type="ECO:0000256" key="2">
    <source>
        <dbReference type="ARBA" id="ARBA00022723"/>
    </source>
</evidence>
<dbReference type="OrthoDB" id="6077919at2759"/>
<dbReference type="PANTHER" id="PTHR24394">
    <property type="entry name" value="ZINC FINGER PROTEIN"/>
    <property type="match status" value="1"/>
</dbReference>
<dbReference type="GO" id="GO:0000981">
    <property type="term" value="F:DNA-binding transcription factor activity, RNA polymerase II-specific"/>
    <property type="evidence" value="ECO:0007669"/>
    <property type="project" value="TreeGrafter"/>
</dbReference>
<dbReference type="PANTHER" id="PTHR24394:SF29">
    <property type="entry name" value="MYONEURIN"/>
    <property type="match status" value="1"/>
</dbReference>
<accession>A0A419QA36</accession>
<dbReference type="AlphaFoldDB" id="A0A419QA36"/>
<evidence type="ECO:0000256" key="6">
    <source>
        <dbReference type="ARBA" id="ARBA00023242"/>
    </source>
</evidence>
<dbReference type="SMART" id="SM00355">
    <property type="entry name" value="ZnF_C2H2"/>
    <property type="match status" value="4"/>
</dbReference>
<dbReference type="Proteomes" id="UP000286415">
    <property type="component" value="Unassembled WGS sequence"/>
</dbReference>
<evidence type="ECO:0000313" key="8">
    <source>
        <dbReference type="EMBL" id="KAG5446925.1"/>
    </source>
</evidence>
<comment type="caution">
    <text evidence="8">The sequence shown here is derived from an EMBL/GenBank/DDBJ whole genome shotgun (WGS) entry which is preliminary data.</text>
</comment>
<reference evidence="8 9" key="2">
    <citation type="journal article" date="2021" name="Genomics">
        <title>High-quality reference genome for Clonorchis sinensis.</title>
        <authorList>
            <person name="Young N.D."/>
            <person name="Stroehlein A.J."/>
            <person name="Kinkar L."/>
            <person name="Wang T."/>
            <person name="Sohn W.M."/>
            <person name="Chang B.C.H."/>
            <person name="Kaur P."/>
            <person name="Weisz D."/>
            <person name="Dudchenko O."/>
            <person name="Aiden E.L."/>
            <person name="Korhonen P.K."/>
            <person name="Gasser R.B."/>
        </authorList>
    </citation>
    <scope>NUCLEOTIDE SEQUENCE [LARGE SCALE GENOMIC DNA]</scope>
    <source>
        <strain evidence="8">Cs-k2</strain>
    </source>
</reference>
<organism evidence="8 9">
    <name type="scientific">Clonorchis sinensis</name>
    <name type="common">Chinese liver fluke</name>
    <dbReference type="NCBI Taxonomy" id="79923"/>
    <lineage>
        <taxon>Eukaryota</taxon>
        <taxon>Metazoa</taxon>
        <taxon>Spiralia</taxon>
        <taxon>Lophotrochozoa</taxon>
        <taxon>Platyhelminthes</taxon>
        <taxon>Trematoda</taxon>
        <taxon>Digenea</taxon>
        <taxon>Opisthorchiida</taxon>
        <taxon>Opisthorchiata</taxon>
        <taxon>Opisthorchiidae</taxon>
        <taxon>Clonorchis</taxon>
    </lineage>
</organism>
<name>A0A419QA36_CLOSI</name>
<feature type="domain" description="C2H2-type" evidence="7">
    <location>
        <begin position="353"/>
        <end position="380"/>
    </location>
</feature>
<protein>
    <recommendedName>
        <fullName evidence="7">C2H2-type domain-containing protein</fullName>
    </recommendedName>
</protein>
<keyword evidence="5" id="KW-0862">Zinc</keyword>
<dbReference type="GO" id="GO:0008270">
    <property type="term" value="F:zinc ion binding"/>
    <property type="evidence" value="ECO:0007669"/>
    <property type="project" value="UniProtKB-KW"/>
</dbReference>
<dbReference type="GO" id="GO:0005634">
    <property type="term" value="C:nucleus"/>
    <property type="evidence" value="ECO:0007669"/>
    <property type="project" value="UniProtKB-SubCell"/>
</dbReference>
<dbReference type="EMBL" id="NIRI02000042">
    <property type="protein sequence ID" value="KAG5446925.1"/>
    <property type="molecule type" value="Genomic_DNA"/>
</dbReference>
<sequence length="406" mass="45961">MVLADRWSRKLHLPLLQFAFLHRYGCFEATSLFHALLRHSSATASNLSLTFVDISKPFDSVSLLPRISTFYCMPWPKFDGSKSEEEGFREERLVDFLVPHGGLPTTSEQTAPGDNQTAKSSVAQLGESVRHPPLFNLNSLRLPCAIYPITLDVRDFLTECLKDVCGRPARSLFCIKPHSTFMRVAVANVSAPFSAAGDLSMETSSTALEFNESSESLIPQAGWQTSSKTPRKKHPYTTCGKNFTSLSHASTQDISTSFMCEIRSRVFRQHASLGQHKRYGHASEGRERTTPQSAKGGNLIRDRSVSKRHMIRHSAEESCLRPTCSQMFPNRGALHKHKLLEHDKVPVDKVAKHECAVCKRWFEDIYRLKRHSVVHTKQRRFVCVLCAKAYSHPEALGWHHRTNHRH</sequence>
<feature type="domain" description="C2H2-type" evidence="7">
    <location>
        <begin position="381"/>
        <end position="406"/>
    </location>
</feature>
<dbReference type="Gene3D" id="3.30.160.60">
    <property type="entry name" value="Classic Zinc Finger"/>
    <property type="match status" value="1"/>
</dbReference>
<keyword evidence="4" id="KW-0863">Zinc-finger</keyword>
<comment type="subcellular location">
    <subcellularLocation>
        <location evidence="1">Nucleus</location>
    </subcellularLocation>
</comment>
<dbReference type="PROSITE" id="PS00028">
    <property type="entry name" value="ZINC_FINGER_C2H2_1"/>
    <property type="match status" value="3"/>
</dbReference>
<dbReference type="InterPro" id="IPR036236">
    <property type="entry name" value="Znf_C2H2_sf"/>
</dbReference>
<dbReference type="STRING" id="79923.A0A419QA36"/>
<evidence type="ECO:0000256" key="4">
    <source>
        <dbReference type="ARBA" id="ARBA00022771"/>
    </source>
</evidence>